<evidence type="ECO:0000256" key="1">
    <source>
        <dbReference type="SAM" id="Phobius"/>
    </source>
</evidence>
<dbReference type="GO" id="GO:0055088">
    <property type="term" value="P:lipid homeostasis"/>
    <property type="evidence" value="ECO:0007669"/>
    <property type="project" value="InterPro"/>
</dbReference>
<dbReference type="PANTHER" id="PTHR38409">
    <property type="entry name" value="MDM10-COMPLEMENTING PROTEIN 1"/>
    <property type="match status" value="1"/>
</dbReference>
<dbReference type="InterPro" id="IPR012472">
    <property type="entry name" value="MCP1_TM"/>
</dbReference>
<feature type="domain" description="Mitochondrial adapter protein MCP1 transmembrane" evidence="2">
    <location>
        <begin position="139"/>
        <end position="224"/>
    </location>
</feature>
<gene>
    <name evidence="3" type="ORF">BABINDRAFT_160937</name>
</gene>
<organism evidence="3 4">
    <name type="scientific">Babjeviella inositovora NRRL Y-12698</name>
    <dbReference type="NCBI Taxonomy" id="984486"/>
    <lineage>
        <taxon>Eukaryota</taxon>
        <taxon>Fungi</taxon>
        <taxon>Dikarya</taxon>
        <taxon>Ascomycota</taxon>
        <taxon>Saccharomycotina</taxon>
        <taxon>Pichiomycetes</taxon>
        <taxon>Serinales incertae sedis</taxon>
        <taxon>Babjeviella</taxon>
    </lineage>
</organism>
<feature type="transmembrane region" description="Helical" evidence="1">
    <location>
        <begin position="176"/>
        <end position="198"/>
    </location>
</feature>
<dbReference type="OrthoDB" id="10259513at2759"/>
<feature type="transmembrane region" description="Helical" evidence="1">
    <location>
        <begin position="12"/>
        <end position="36"/>
    </location>
</feature>
<keyword evidence="1" id="KW-1133">Transmembrane helix</keyword>
<reference evidence="4" key="1">
    <citation type="submission" date="2016-05" db="EMBL/GenBank/DDBJ databases">
        <title>Comparative genomics of biotechnologically important yeasts.</title>
        <authorList>
            <consortium name="DOE Joint Genome Institute"/>
            <person name="Riley R."/>
            <person name="Haridas S."/>
            <person name="Wolfe K.H."/>
            <person name="Lopes M.R."/>
            <person name="Hittinger C.T."/>
            <person name="Goker M."/>
            <person name="Salamov A."/>
            <person name="Wisecaver J."/>
            <person name="Long T.M."/>
            <person name="Aerts A.L."/>
            <person name="Barry K."/>
            <person name="Choi C."/>
            <person name="Clum A."/>
            <person name="Coughlan A.Y."/>
            <person name="Deshpande S."/>
            <person name="Douglass A.P."/>
            <person name="Hanson S.J."/>
            <person name="Klenk H.-P."/>
            <person name="Labutti K."/>
            <person name="Lapidus A."/>
            <person name="Lindquist E."/>
            <person name="Lipzen A."/>
            <person name="Meier-Kolthoff J.P."/>
            <person name="Ohm R.A."/>
            <person name="Otillar R.P."/>
            <person name="Pangilinan J."/>
            <person name="Peng Y."/>
            <person name="Rokas A."/>
            <person name="Rosa C.A."/>
            <person name="Scheuner C."/>
            <person name="Sibirny A.A."/>
            <person name="Slot J.C."/>
            <person name="Stielow J.B."/>
            <person name="Sun H."/>
            <person name="Kurtzman C.P."/>
            <person name="Blackwell M."/>
            <person name="Grigoriev I.V."/>
            <person name="Jeffries T.W."/>
        </authorList>
    </citation>
    <scope>NUCLEOTIDE SEQUENCE [LARGE SCALE GENOMIC DNA]</scope>
    <source>
        <strain evidence="4">NRRL Y-12698</strain>
    </source>
</reference>
<dbReference type="RefSeq" id="XP_018986035.1">
    <property type="nucleotide sequence ID" value="XM_019128549.1"/>
</dbReference>
<dbReference type="GO" id="GO:0005741">
    <property type="term" value="C:mitochondrial outer membrane"/>
    <property type="evidence" value="ECO:0007669"/>
    <property type="project" value="TreeGrafter"/>
</dbReference>
<evidence type="ECO:0000313" key="4">
    <source>
        <dbReference type="Proteomes" id="UP000094336"/>
    </source>
</evidence>
<dbReference type="InterPro" id="IPR039960">
    <property type="entry name" value="MCP1"/>
</dbReference>
<evidence type="ECO:0000313" key="3">
    <source>
        <dbReference type="EMBL" id="ODQ80707.1"/>
    </source>
</evidence>
<feature type="transmembrane region" description="Helical" evidence="1">
    <location>
        <begin position="210"/>
        <end position="228"/>
    </location>
</feature>
<keyword evidence="1" id="KW-0472">Membrane</keyword>
<dbReference type="GeneID" id="30146402"/>
<accession>A0A1E3QUS7</accession>
<dbReference type="Proteomes" id="UP000094336">
    <property type="component" value="Unassembled WGS sequence"/>
</dbReference>
<dbReference type="GO" id="GO:0007005">
    <property type="term" value="P:mitochondrion organization"/>
    <property type="evidence" value="ECO:0007669"/>
    <property type="project" value="TreeGrafter"/>
</dbReference>
<dbReference type="STRING" id="984486.A0A1E3QUS7"/>
<evidence type="ECO:0000259" key="2">
    <source>
        <dbReference type="Pfam" id="PF07950"/>
    </source>
</evidence>
<feature type="transmembrane region" description="Helical" evidence="1">
    <location>
        <begin position="56"/>
        <end position="75"/>
    </location>
</feature>
<dbReference type="Pfam" id="PF07950">
    <property type="entry name" value="MCP1_TM"/>
    <property type="match status" value="1"/>
</dbReference>
<proteinExistence type="predicted"/>
<dbReference type="EMBL" id="KV454429">
    <property type="protein sequence ID" value="ODQ80707.1"/>
    <property type="molecule type" value="Genomic_DNA"/>
</dbReference>
<keyword evidence="4" id="KW-1185">Reference proteome</keyword>
<dbReference type="AlphaFoldDB" id="A0A1E3QUS7"/>
<dbReference type="PANTHER" id="PTHR38409:SF1">
    <property type="entry name" value="MITOCHONDRIAL ADAPTER PROTEIN MCP1"/>
    <property type="match status" value="1"/>
</dbReference>
<sequence>MAFLRKAQKYSAYTFTGFLVLHGTSVVIAPLFSVPLANDLFSMGRSIYQAAGIELVLIWTSVPVHILLGVFMRVLKKWHSYGSAKHIRQGETSLPLSGDKDSFGLGGITSFLGLGERRSYVSRKFGLSPLQFSGYALTPMLIGHVLKERIGPLVIDGDSSLIDLSYISHALNKKGAVIYVGMVLLVWISSYHVVSGWMKYMKWYGTRSKRIAYMVINGMAAFAAFSMFQIGKGGLSTGFIGKQFDAYLDYLE</sequence>
<protein>
    <recommendedName>
        <fullName evidence="2">Mitochondrial adapter protein MCP1 transmembrane domain-containing protein</fullName>
    </recommendedName>
</protein>
<name>A0A1E3QUS7_9ASCO</name>
<keyword evidence="1" id="KW-0812">Transmembrane</keyword>